<name>G3B150_CANTC</name>
<organism evidence="5">
    <name type="scientific">Candida tenuis (strain ATCC 10573 / BCRC 21748 / CBS 615 / JCM 9827 / NBRC 10315 / NRRL Y-1498 / VKM Y-70)</name>
    <name type="common">Yeast</name>
    <name type="synonym">Yamadazyma tenuis</name>
    <dbReference type="NCBI Taxonomy" id="590646"/>
    <lineage>
        <taxon>Eukaryota</taxon>
        <taxon>Fungi</taxon>
        <taxon>Dikarya</taxon>
        <taxon>Ascomycota</taxon>
        <taxon>Saccharomycotina</taxon>
        <taxon>Pichiomycetes</taxon>
        <taxon>Debaryomycetaceae</taxon>
        <taxon>Yamadazyma</taxon>
    </lineage>
</organism>
<dbReference type="InterPro" id="IPR020843">
    <property type="entry name" value="ER"/>
</dbReference>
<dbReference type="Pfam" id="PF00107">
    <property type="entry name" value="ADH_zinc_N"/>
    <property type="match status" value="1"/>
</dbReference>
<dbReference type="AlphaFoldDB" id="G3B150"/>
<dbReference type="GO" id="GO:0070402">
    <property type="term" value="F:NADPH binding"/>
    <property type="evidence" value="ECO:0007669"/>
    <property type="project" value="TreeGrafter"/>
</dbReference>
<keyword evidence="1" id="KW-0521">NADP</keyword>
<dbReference type="HOGENOM" id="CLU_026673_3_1_1"/>
<dbReference type="InterPro" id="IPR013149">
    <property type="entry name" value="ADH-like_C"/>
</dbReference>
<dbReference type="Pfam" id="PF08240">
    <property type="entry name" value="ADH_N"/>
    <property type="match status" value="1"/>
</dbReference>
<dbReference type="OrthoDB" id="48317at2759"/>
<proteinExistence type="predicted"/>
<keyword evidence="2" id="KW-0560">Oxidoreductase</keyword>
<dbReference type="Gene3D" id="3.40.50.720">
    <property type="entry name" value="NAD(P)-binding Rossmann-like Domain"/>
    <property type="match status" value="1"/>
</dbReference>
<dbReference type="PANTHER" id="PTHR48106:SF13">
    <property type="entry name" value="QUINONE OXIDOREDUCTASE-RELATED"/>
    <property type="match status" value="1"/>
</dbReference>
<sequence>MYSFPKSQKAIVLTGTSDTYEVLKYQDVPTPQIESPKGIIIKGKYAAVNFVETYFRKGWNSPQIPLILGRDGAGEIAAVGSEVKDFKVGDKVVYLLKNSYSEYIKTSAEEQRISKLPADTTEKDLELYGSLPAQAITAYIFAEKAGYTPKTGDHVLVWTAAGGVGQVLVQLLNDFGVNVIGLSSTDEKLEFVKSLGAKYTINYKTDDVVSKVKEFTEGKGVNAVYDAVGKASFDTTIASLGQNGVFISYGTSSGAIPPVNLGILTPKNLVFTKPNLFGFLPDRNTWNYYLNKVIYDYKSGRVKYSPVVYDMKDYAKVTELLEAGSTSSKFVLKI</sequence>
<dbReference type="EMBL" id="GL996515">
    <property type="protein sequence ID" value="EGV64879.1"/>
    <property type="molecule type" value="Genomic_DNA"/>
</dbReference>
<dbReference type="STRING" id="590646.G3B150"/>
<dbReference type="PANTHER" id="PTHR48106">
    <property type="entry name" value="QUINONE OXIDOREDUCTASE PIG3-RELATED"/>
    <property type="match status" value="1"/>
</dbReference>
<keyword evidence="5" id="KW-1185">Reference proteome</keyword>
<feature type="domain" description="Enoyl reductase (ER)" evidence="3">
    <location>
        <begin position="15"/>
        <end position="332"/>
    </location>
</feature>
<dbReference type="Gene3D" id="3.90.180.10">
    <property type="entry name" value="Medium-chain alcohol dehydrogenases, catalytic domain"/>
    <property type="match status" value="1"/>
</dbReference>
<dbReference type="eggNOG" id="KOG1197">
    <property type="taxonomic scope" value="Eukaryota"/>
</dbReference>
<evidence type="ECO:0000313" key="5">
    <source>
        <dbReference type="Proteomes" id="UP000000707"/>
    </source>
</evidence>
<dbReference type="InterPro" id="IPR036291">
    <property type="entry name" value="NAD(P)-bd_dom_sf"/>
</dbReference>
<dbReference type="SMART" id="SM00829">
    <property type="entry name" value="PKS_ER"/>
    <property type="match status" value="1"/>
</dbReference>
<reference evidence="4 5" key="1">
    <citation type="journal article" date="2011" name="Proc. Natl. Acad. Sci. U.S.A.">
        <title>Comparative genomics of xylose-fermenting fungi for enhanced biofuel production.</title>
        <authorList>
            <person name="Wohlbach D.J."/>
            <person name="Kuo A."/>
            <person name="Sato T.K."/>
            <person name="Potts K.M."/>
            <person name="Salamov A.A."/>
            <person name="LaButti K.M."/>
            <person name="Sun H."/>
            <person name="Clum A."/>
            <person name="Pangilinan J.L."/>
            <person name="Lindquist E.A."/>
            <person name="Lucas S."/>
            <person name="Lapidus A."/>
            <person name="Jin M."/>
            <person name="Gunawan C."/>
            <person name="Balan V."/>
            <person name="Dale B.E."/>
            <person name="Jeffries T.W."/>
            <person name="Zinkel R."/>
            <person name="Barry K.W."/>
            <person name="Grigoriev I.V."/>
            <person name="Gasch A.P."/>
        </authorList>
    </citation>
    <scope>NUCLEOTIDE SEQUENCE [LARGE SCALE GENOMIC DNA]</scope>
    <source>
        <strain evidence="5">ATCC 10573 / BCRC 21748 / CBS 615 / JCM 9827 / NBRC 10315 / NRRL Y-1498 / VKM Y-70</strain>
    </source>
</reference>
<gene>
    <name evidence="4" type="ORF">CANTEDRAFT_103610</name>
</gene>
<evidence type="ECO:0000313" key="4">
    <source>
        <dbReference type="EMBL" id="EGV64879.1"/>
    </source>
</evidence>
<dbReference type="GO" id="GO:0003960">
    <property type="term" value="F:quinone reductase (NADPH) activity"/>
    <property type="evidence" value="ECO:0007669"/>
    <property type="project" value="TreeGrafter"/>
</dbReference>
<evidence type="ECO:0000259" key="3">
    <source>
        <dbReference type="SMART" id="SM00829"/>
    </source>
</evidence>
<dbReference type="GO" id="GO:0035925">
    <property type="term" value="F:mRNA 3'-UTR AU-rich region binding"/>
    <property type="evidence" value="ECO:0007669"/>
    <property type="project" value="TreeGrafter"/>
</dbReference>
<protein>
    <recommendedName>
        <fullName evidence="3">Enoyl reductase (ER) domain-containing protein</fullName>
    </recommendedName>
</protein>
<dbReference type="Proteomes" id="UP000000707">
    <property type="component" value="Unassembled WGS sequence"/>
</dbReference>
<dbReference type="SUPFAM" id="SSF51735">
    <property type="entry name" value="NAD(P)-binding Rossmann-fold domains"/>
    <property type="match status" value="1"/>
</dbReference>
<dbReference type="InterPro" id="IPR013154">
    <property type="entry name" value="ADH-like_N"/>
</dbReference>
<dbReference type="InterPro" id="IPR011032">
    <property type="entry name" value="GroES-like_sf"/>
</dbReference>
<evidence type="ECO:0000256" key="2">
    <source>
        <dbReference type="ARBA" id="ARBA00023002"/>
    </source>
</evidence>
<dbReference type="GO" id="GO:0005829">
    <property type="term" value="C:cytosol"/>
    <property type="evidence" value="ECO:0007669"/>
    <property type="project" value="TreeGrafter"/>
</dbReference>
<evidence type="ECO:0000256" key="1">
    <source>
        <dbReference type="ARBA" id="ARBA00022857"/>
    </source>
</evidence>
<dbReference type="SUPFAM" id="SSF50129">
    <property type="entry name" value="GroES-like"/>
    <property type="match status" value="1"/>
</dbReference>
<accession>G3B150</accession>